<dbReference type="EMBL" id="MU971387">
    <property type="protein sequence ID" value="KAK9236479.1"/>
    <property type="molecule type" value="Genomic_DNA"/>
</dbReference>
<keyword evidence="2" id="KW-1185">Reference proteome</keyword>
<name>A0ACC3SXW0_LIPKO</name>
<dbReference type="Proteomes" id="UP001433508">
    <property type="component" value="Unassembled WGS sequence"/>
</dbReference>
<evidence type="ECO:0000313" key="1">
    <source>
        <dbReference type="EMBL" id="KAK9236479.1"/>
    </source>
</evidence>
<protein>
    <submittedName>
        <fullName evidence="1">NmrA-like family domain-containing protein 1</fullName>
    </submittedName>
</protein>
<gene>
    <name evidence="1" type="ORF">V1525DRAFT_362837</name>
</gene>
<sequence>MGSQTVLVIGGGGAQGEPIVEYLASRGYNVRVLTRSDGTPTAQRLASLPRVQLYLGSPYDEITLRSAFHGVDLTFVNTNSFAIGIRNEIWWGIRAFEIAAQSGVTHYIWSSLDNYFHDTLYDETLRVAHYYGKGIVEQWMSAIPQTPMRWSILTTGPYIETLSEFMRPAQQDGVTIFRAPLADGAVPFVHLQDLGFYVDWIFSHPDTSAGMNLKVAVEHVSFQDLANVFTNVTGKPARYESITFEEYFATGPLAKAASAKLGAEGAGEDDPSLLTYQQNFTAWWRLYQLSGGNKGLIQRDYELLDKIHPERVRTVKQWMEKVGYTGEYVPVIKTYNAA</sequence>
<organism evidence="1 2">
    <name type="scientific">Lipomyces kononenkoae</name>
    <name type="common">Yeast</name>
    <dbReference type="NCBI Taxonomy" id="34357"/>
    <lineage>
        <taxon>Eukaryota</taxon>
        <taxon>Fungi</taxon>
        <taxon>Dikarya</taxon>
        <taxon>Ascomycota</taxon>
        <taxon>Saccharomycotina</taxon>
        <taxon>Lipomycetes</taxon>
        <taxon>Lipomycetales</taxon>
        <taxon>Lipomycetaceae</taxon>
        <taxon>Lipomyces</taxon>
    </lineage>
</organism>
<reference evidence="2" key="1">
    <citation type="journal article" date="2024" name="Front. Bioeng. Biotechnol.">
        <title>Genome-scale model development and genomic sequencing of the oleaginous clade Lipomyces.</title>
        <authorList>
            <person name="Czajka J.J."/>
            <person name="Han Y."/>
            <person name="Kim J."/>
            <person name="Mondo S.J."/>
            <person name="Hofstad B.A."/>
            <person name="Robles A."/>
            <person name="Haridas S."/>
            <person name="Riley R."/>
            <person name="LaButti K."/>
            <person name="Pangilinan J."/>
            <person name="Andreopoulos W."/>
            <person name="Lipzen A."/>
            <person name="Yan J."/>
            <person name="Wang M."/>
            <person name="Ng V."/>
            <person name="Grigoriev I.V."/>
            <person name="Spatafora J.W."/>
            <person name="Magnuson J.K."/>
            <person name="Baker S.E."/>
            <person name="Pomraning K.R."/>
        </authorList>
    </citation>
    <scope>NUCLEOTIDE SEQUENCE [LARGE SCALE GENOMIC DNA]</scope>
    <source>
        <strain evidence="2">CBS 7786</strain>
    </source>
</reference>
<evidence type="ECO:0000313" key="2">
    <source>
        <dbReference type="Proteomes" id="UP001433508"/>
    </source>
</evidence>
<comment type="caution">
    <text evidence="1">The sequence shown here is derived from an EMBL/GenBank/DDBJ whole genome shotgun (WGS) entry which is preliminary data.</text>
</comment>
<proteinExistence type="predicted"/>
<accession>A0ACC3SXW0</accession>